<evidence type="ECO:0000256" key="6">
    <source>
        <dbReference type="ARBA" id="ARBA00023136"/>
    </source>
</evidence>
<evidence type="ECO:0000256" key="7">
    <source>
        <dbReference type="ARBA" id="ARBA00023303"/>
    </source>
</evidence>
<dbReference type="Gene3D" id="1.10.287.70">
    <property type="match status" value="2"/>
</dbReference>
<dbReference type="InterPro" id="IPR013099">
    <property type="entry name" value="K_chnl_dom"/>
</dbReference>
<dbReference type="Pfam" id="PF07885">
    <property type="entry name" value="Ion_trans_2"/>
    <property type="match status" value="1"/>
</dbReference>
<name>A0A182MEL0_9DIPT</name>
<dbReference type="GO" id="GO:0005886">
    <property type="term" value="C:plasma membrane"/>
    <property type="evidence" value="ECO:0007669"/>
    <property type="project" value="TreeGrafter"/>
</dbReference>
<comment type="subcellular location">
    <subcellularLocation>
        <location evidence="1">Membrane</location>
        <topology evidence="1">Multi-pass membrane protein</topology>
    </subcellularLocation>
</comment>
<evidence type="ECO:0000256" key="3">
    <source>
        <dbReference type="ARBA" id="ARBA00022692"/>
    </source>
</evidence>
<feature type="transmembrane region" description="Helical" evidence="8">
    <location>
        <begin position="28"/>
        <end position="54"/>
    </location>
</feature>
<keyword evidence="11" id="KW-1185">Reference proteome</keyword>
<dbReference type="VEuPathDB" id="VectorBase:ACUA016374"/>
<evidence type="ECO:0000256" key="1">
    <source>
        <dbReference type="ARBA" id="ARBA00004141"/>
    </source>
</evidence>
<dbReference type="AlphaFoldDB" id="A0A182MEL0"/>
<dbReference type="PANTHER" id="PTHR11003">
    <property type="entry name" value="POTASSIUM CHANNEL, SUBFAMILY K"/>
    <property type="match status" value="1"/>
</dbReference>
<proteinExistence type="predicted"/>
<evidence type="ECO:0000256" key="8">
    <source>
        <dbReference type="SAM" id="Phobius"/>
    </source>
</evidence>
<dbReference type="SUPFAM" id="SSF81324">
    <property type="entry name" value="Voltage-gated potassium channels"/>
    <property type="match status" value="1"/>
</dbReference>
<keyword evidence="7" id="KW-0407">Ion channel</keyword>
<dbReference type="InterPro" id="IPR003280">
    <property type="entry name" value="2pore_dom_K_chnl"/>
</dbReference>
<dbReference type="STRING" id="139723.A0A182MEL0"/>
<keyword evidence="2" id="KW-0813">Transport</keyword>
<dbReference type="GO" id="GO:0015271">
    <property type="term" value="F:outward rectifier potassium channel activity"/>
    <property type="evidence" value="ECO:0007669"/>
    <property type="project" value="TreeGrafter"/>
</dbReference>
<accession>A0A182MEL0</accession>
<dbReference type="GO" id="GO:0030322">
    <property type="term" value="P:stabilization of membrane potential"/>
    <property type="evidence" value="ECO:0007669"/>
    <property type="project" value="TreeGrafter"/>
</dbReference>
<evidence type="ECO:0000259" key="9">
    <source>
        <dbReference type="Pfam" id="PF07885"/>
    </source>
</evidence>
<evidence type="ECO:0000256" key="5">
    <source>
        <dbReference type="ARBA" id="ARBA00023065"/>
    </source>
</evidence>
<protein>
    <recommendedName>
        <fullName evidence="9">Potassium channel domain-containing protein</fullName>
    </recommendedName>
</protein>
<evidence type="ECO:0000313" key="11">
    <source>
        <dbReference type="Proteomes" id="UP000075883"/>
    </source>
</evidence>
<evidence type="ECO:0000313" key="10">
    <source>
        <dbReference type="EnsemblMetazoa" id="ACUA016374-PA"/>
    </source>
</evidence>
<dbReference type="PANTHER" id="PTHR11003:SF352">
    <property type="entry name" value="BCDNA.GH04802-RELATED"/>
    <property type="match status" value="1"/>
</dbReference>
<reference evidence="10" key="2">
    <citation type="submission" date="2020-05" db="UniProtKB">
        <authorList>
            <consortium name="EnsemblMetazoa"/>
        </authorList>
    </citation>
    <scope>IDENTIFICATION</scope>
    <source>
        <strain evidence="10">A-37</strain>
    </source>
</reference>
<feature type="domain" description="Potassium channel" evidence="9">
    <location>
        <begin position="97"/>
        <end position="151"/>
    </location>
</feature>
<organism evidence="10 11">
    <name type="scientific">Anopheles culicifacies</name>
    <dbReference type="NCBI Taxonomy" id="139723"/>
    <lineage>
        <taxon>Eukaryota</taxon>
        <taxon>Metazoa</taxon>
        <taxon>Ecdysozoa</taxon>
        <taxon>Arthropoda</taxon>
        <taxon>Hexapoda</taxon>
        <taxon>Insecta</taxon>
        <taxon>Pterygota</taxon>
        <taxon>Neoptera</taxon>
        <taxon>Endopterygota</taxon>
        <taxon>Diptera</taxon>
        <taxon>Nematocera</taxon>
        <taxon>Culicoidea</taxon>
        <taxon>Culicidae</taxon>
        <taxon>Anophelinae</taxon>
        <taxon>Anopheles</taxon>
        <taxon>culicifacies species complex</taxon>
    </lineage>
</organism>
<dbReference type="EnsemblMetazoa" id="ACUA016374-RA">
    <property type="protein sequence ID" value="ACUA016374-PA"/>
    <property type="gene ID" value="ACUA016374"/>
</dbReference>
<dbReference type="GO" id="GO:0022841">
    <property type="term" value="F:potassium ion leak channel activity"/>
    <property type="evidence" value="ECO:0007669"/>
    <property type="project" value="TreeGrafter"/>
</dbReference>
<dbReference type="EMBL" id="AXCM01002469">
    <property type="status" value="NOT_ANNOTATED_CDS"/>
    <property type="molecule type" value="Genomic_DNA"/>
</dbReference>
<keyword evidence="6 8" id="KW-0472">Membrane</keyword>
<keyword evidence="3 8" id="KW-0812">Transmembrane</keyword>
<reference evidence="11" key="1">
    <citation type="submission" date="2013-09" db="EMBL/GenBank/DDBJ databases">
        <title>The Genome Sequence of Anopheles culicifacies species A.</title>
        <authorList>
            <consortium name="The Broad Institute Genomics Platform"/>
            <person name="Neafsey D.E."/>
            <person name="Besansky N."/>
            <person name="Howell P."/>
            <person name="Walton C."/>
            <person name="Young S.K."/>
            <person name="Zeng Q."/>
            <person name="Gargeya S."/>
            <person name="Fitzgerald M."/>
            <person name="Haas B."/>
            <person name="Abouelleil A."/>
            <person name="Allen A.W."/>
            <person name="Alvarado L."/>
            <person name="Arachchi H.M."/>
            <person name="Berlin A.M."/>
            <person name="Chapman S.B."/>
            <person name="Gainer-Dewar J."/>
            <person name="Goldberg J."/>
            <person name="Griggs A."/>
            <person name="Gujja S."/>
            <person name="Hansen M."/>
            <person name="Howarth C."/>
            <person name="Imamovic A."/>
            <person name="Ireland A."/>
            <person name="Larimer J."/>
            <person name="McCowan C."/>
            <person name="Murphy C."/>
            <person name="Pearson M."/>
            <person name="Poon T.W."/>
            <person name="Priest M."/>
            <person name="Roberts A."/>
            <person name="Saif S."/>
            <person name="Shea T."/>
            <person name="Sisk P."/>
            <person name="Sykes S."/>
            <person name="Wortman J."/>
            <person name="Nusbaum C."/>
            <person name="Birren B."/>
        </authorList>
    </citation>
    <scope>NUCLEOTIDE SEQUENCE [LARGE SCALE GENOMIC DNA]</scope>
    <source>
        <strain evidence="11">A-37</strain>
    </source>
</reference>
<evidence type="ECO:0000256" key="4">
    <source>
        <dbReference type="ARBA" id="ARBA00022989"/>
    </source>
</evidence>
<evidence type="ECO:0000256" key="2">
    <source>
        <dbReference type="ARBA" id="ARBA00022448"/>
    </source>
</evidence>
<keyword evidence="5" id="KW-0406">Ion transport</keyword>
<keyword evidence="4 8" id="KW-1133">Transmembrane helix</keyword>
<sequence length="215" mass="25240">MERKRSIRRRQKPPFAERAKDHCRNFTAFMFSNVGIIFLVVLYMIAGAFMFIAIEGNEALERFAQIPFKRNETAMRLWQISCCEVNVFNKSVFEEKYIFFGARLFADWENWDILDGSYFCFISLSSIGFGDIVPGASWSTRIALARIYMLIDMFHQGPLCTVLFSYNSTIEPREHLIFVMSFALFQRYGLHVRIHQTIRSHLVYNERQIAEISLI</sequence>
<dbReference type="Proteomes" id="UP000075883">
    <property type="component" value="Unassembled WGS sequence"/>
</dbReference>